<comment type="caution">
    <text evidence="1">The sequence shown here is derived from an EMBL/GenBank/DDBJ whole genome shotgun (WGS) entry which is preliminary data.</text>
</comment>
<dbReference type="Proteomes" id="UP001150266">
    <property type="component" value="Unassembled WGS sequence"/>
</dbReference>
<reference evidence="1" key="1">
    <citation type="submission" date="2022-08" db="EMBL/GenBank/DDBJ databases">
        <title>A Global Phylogenomic Analysis of the Shiitake Genus Lentinula.</title>
        <authorList>
            <consortium name="DOE Joint Genome Institute"/>
            <person name="Sierra-Patev S."/>
            <person name="Min B."/>
            <person name="Naranjo-Ortiz M."/>
            <person name="Looney B."/>
            <person name="Konkel Z."/>
            <person name="Slot J.C."/>
            <person name="Sakamoto Y."/>
            <person name="Steenwyk J.L."/>
            <person name="Rokas A."/>
            <person name="Carro J."/>
            <person name="Camarero S."/>
            <person name="Ferreira P."/>
            <person name="Molpeceres G."/>
            <person name="Ruiz-Duenas F.J."/>
            <person name="Serrano A."/>
            <person name="Henrissat B."/>
            <person name="Drula E."/>
            <person name="Hughes K.W."/>
            <person name="Mata J.L."/>
            <person name="Ishikawa N.K."/>
            <person name="Vargas-Isla R."/>
            <person name="Ushijima S."/>
            <person name="Smith C.A."/>
            <person name="Ahrendt S."/>
            <person name="Andreopoulos W."/>
            <person name="He G."/>
            <person name="Labutti K."/>
            <person name="Lipzen A."/>
            <person name="Ng V."/>
            <person name="Riley R."/>
            <person name="Sandor L."/>
            <person name="Barry K."/>
            <person name="Martinez A.T."/>
            <person name="Xiao Y."/>
            <person name="Gibbons J.G."/>
            <person name="Terashima K."/>
            <person name="Grigoriev I.V."/>
            <person name="Hibbett D.S."/>
        </authorList>
    </citation>
    <scope>NUCLEOTIDE SEQUENCE</scope>
    <source>
        <strain evidence="1">JLM2183</strain>
    </source>
</reference>
<dbReference type="AlphaFoldDB" id="A0A9W9DUU2"/>
<dbReference type="EMBL" id="JAOTPV010000003">
    <property type="protein sequence ID" value="KAJ4486349.1"/>
    <property type="molecule type" value="Genomic_DNA"/>
</dbReference>
<name>A0A9W9DUU2_9AGAR</name>
<evidence type="ECO:0000313" key="2">
    <source>
        <dbReference type="Proteomes" id="UP001150266"/>
    </source>
</evidence>
<keyword evidence="2" id="KW-1185">Reference proteome</keyword>
<dbReference type="OrthoDB" id="3192267at2759"/>
<sequence>MDPPYYILFSTQPANSSSLRHPTIQYQYADDSPLALLPQHADEHVLLLEYDQTSPVPTVTSTSRTLAVTGFKVEEAPGAAVAEDRHNDRMYIIDATTVPVEDKLQLPERPSPHVVIAQFKQRKVIFIEKRYD</sequence>
<organism evidence="1 2">
    <name type="scientific">Lentinula aciculospora</name>
    <dbReference type="NCBI Taxonomy" id="153920"/>
    <lineage>
        <taxon>Eukaryota</taxon>
        <taxon>Fungi</taxon>
        <taxon>Dikarya</taxon>
        <taxon>Basidiomycota</taxon>
        <taxon>Agaricomycotina</taxon>
        <taxon>Agaricomycetes</taxon>
        <taxon>Agaricomycetidae</taxon>
        <taxon>Agaricales</taxon>
        <taxon>Marasmiineae</taxon>
        <taxon>Omphalotaceae</taxon>
        <taxon>Lentinula</taxon>
    </lineage>
</organism>
<protein>
    <submittedName>
        <fullName evidence="1">Uncharacterized protein</fullName>
    </submittedName>
</protein>
<evidence type="ECO:0000313" key="1">
    <source>
        <dbReference type="EMBL" id="KAJ4486349.1"/>
    </source>
</evidence>
<proteinExistence type="predicted"/>
<accession>A0A9W9DUU2</accession>
<gene>
    <name evidence="1" type="ORF">J3R30DRAFT_3697854</name>
</gene>